<proteinExistence type="predicted"/>
<evidence type="ECO:0000313" key="2">
    <source>
        <dbReference type="EMBL" id="MFC3163093.1"/>
    </source>
</evidence>
<organism evidence="2 3">
    <name type="scientific">Ciceribacter thiooxidans</name>
    <dbReference type="NCBI Taxonomy" id="1969821"/>
    <lineage>
        <taxon>Bacteria</taxon>
        <taxon>Pseudomonadati</taxon>
        <taxon>Pseudomonadota</taxon>
        <taxon>Alphaproteobacteria</taxon>
        <taxon>Hyphomicrobiales</taxon>
        <taxon>Rhizobiaceae</taxon>
        <taxon>Ciceribacter</taxon>
    </lineage>
</organism>
<keyword evidence="3" id="KW-1185">Reference proteome</keyword>
<comment type="caution">
    <text evidence="2">The sequence shown here is derived from an EMBL/GenBank/DDBJ whole genome shotgun (WGS) entry which is preliminary data.</text>
</comment>
<evidence type="ECO:0000313" key="3">
    <source>
        <dbReference type="Proteomes" id="UP001595647"/>
    </source>
</evidence>
<accession>A0ABV7HXJ0</accession>
<sequence length="84" mass="8909">MPFKFDLGAEVVEAVTGFKGFVTGRSDYIAGCRQYCVMPKAKEDGSLMRAEWFDEERLSATGESIAIAGTPTGGPAGAECAPTR</sequence>
<protein>
    <submittedName>
        <fullName evidence="2">Uncharacterized protein</fullName>
    </submittedName>
</protein>
<name>A0ABV7HXJ0_9HYPH</name>
<dbReference type="Proteomes" id="UP001595647">
    <property type="component" value="Unassembled WGS sequence"/>
</dbReference>
<dbReference type="RefSeq" id="WP_182305426.1">
    <property type="nucleotide sequence ID" value="NZ_CP059896.1"/>
</dbReference>
<feature type="region of interest" description="Disordered" evidence="1">
    <location>
        <begin position="64"/>
        <end position="84"/>
    </location>
</feature>
<evidence type="ECO:0000256" key="1">
    <source>
        <dbReference type="SAM" id="MobiDB-lite"/>
    </source>
</evidence>
<gene>
    <name evidence="2" type="ORF">ACFOHV_07350</name>
</gene>
<reference evidence="3" key="1">
    <citation type="journal article" date="2019" name="Int. J. Syst. Evol. Microbiol.">
        <title>The Global Catalogue of Microorganisms (GCM) 10K type strain sequencing project: providing services to taxonomists for standard genome sequencing and annotation.</title>
        <authorList>
            <consortium name="The Broad Institute Genomics Platform"/>
            <consortium name="The Broad Institute Genome Sequencing Center for Infectious Disease"/>
            <person name="Wu L."/>
            <person name="Ma J."/>
        </authorList>
    </citation>
    <scope>NUCLEOTIDE SEQUENCE [LARGE SCALE GENOMIC DNA]</scope>
    <source>
        <strain evidence="3">KCTC 52231</strain>
    </source>
</reference>
<dbReference type="EMBL" id="JBHRTG010000007">
    <property type="protein sequence ID" value="MFC3163093.1"/>
    <property type="molecule type" value="Genomic_DNA"/>
</dbReference>